<dbReference type="PANTHER" id="PTHR21716:SF53">
    <property type="entry name" value="PERMEASE PERM-RELATED"/>
    <property type="match status" value="1"/>
</dbReference>
<keyword evidence="5 8" id="KW-0812">Transmembrane</keyword>
<feature type="transmembrane region" description="Helical" evidence="8">
    <location>
        <begin position="348"/>
        <end position="373"/>
    </location>
</feature>
<evidence type="ECO:0000313" key="10">
    <source>
        <dbReference type="EMBL" id="SIT47303.1"/>
    </source>
</evidence>
<evidence type="ECO:0000256" key="5">
    <source>
        <dbReference type="ARBA" id="ARBA00022692"/>
    </source>
</evidence>
<feature type="transmembrane region" description="Helical" evidence="8">
    <location>
        <begin position="310"/>
        <end position="328"/>
    </location>
</feature>
<evidence type="ECO:0000256" key="3">
    <source>
        <dbReference type="ARBA" id="ARBA00022448"/>
    </source>
</evidence>
<keyword evidence="7 8" id="KW-0472">Membrane</keyword>
<evidence type="ECO:0000256" key="6">
    <source>
        <dbReference type="ARBA" id="ARBA00022989"/>
    </source>
</evidence>
<dbReference type="PANTHER" id="PTHR21716">
    <property type="entry name" value="TRANSMEMBRANE PROTEIN"/>
    <property type="match status" value="1"/>
</dbReference>
<feature type="transmembrane region" description="Helical" evidence="8">
    <location>
        <begin position="249"/>
        <end position="277"/>
    </location>
</feature>
<evidence type="ECO:0000313" key="11">
    <source>
        <dbReference type="Proteomes" id="UP000187012"/>
    </source>
</evidence>
<dbReference type="InterPro" id="IPR006158">
    <property type="entry name" value="Cobalamin-bd"/>
</dbReference>
<sequence length="672" mass="71304">MKDSPDPHAASPVARVHPPAATLGVDGLVALGVAVTVIACLYFASAVLIPITLAILLSFLVAPLVDALRRLKLGHVASVLAAVLISVSVIVMLAAVIATQLTGLAAGMPRYQVTIEHKMETVHSATIGRLNRIAGAAGQALQRATIEPPAPEPPRGASAASAHTPAALPVEVREPMPTPFELARRVLSPAISPLETAFIVFVVMVVILLQRDDLRNRAIRLFGSRDLHRTTTVMDEAARRLSRYFVSQLGLNTGVGTVIGVGLFVIGVPSPILWGILAALLRLVPYVGIWISAALATALAAAVSPGWTMAIGTLALFVTVELLVAQVVEPLLYGRSTGLSPFSVVVAAIFWSWIWGPIGLILSTPLTLCLLVLGRHVRRLELLDVLLGDQPVLTPIENFYQRALTGDPDEAIQQAEALLRDRSLSAYYDEVAIKGLQLAANDVMGGRVTAPQLARIEATTNDLVDGLDGYEDREPAALAAPEDWEEMGPVAPTGDRQPGGATTHAGAHTAPLVKTEDHVVPAQPARALHAGNSRVLCIPGRGPLDPLAMTILSQLLGKHGFASRVLPHEAVSRASIDSLNAADVGIVCIFYLQIDGVPSHLRYLIKRVRARLPNVSIVVGLWAPEDRQSWSADLQDAMDGAAYVTSLQDMLAACRRIETANAAQEELSVADG</sequence>
<dbReference type="GO" id="GO:0031419">
    <property type="term" value="F:cobalamin binding"/>
    <property type="evidence" value="ECO:0007669"/>
    <property type="project" value="InterPro"/>
</dbReference>
<dbReference type="RefSeq" id="WP_094782697.1">
    <property type="nucleotide sequence ID" value="NZ_CYGX02000072.1"/>
</dbReference>
<dbReference type="Pfam" id="PF01594">
    <property type="entry name" value="AI-2E_transport"/>
    <property type="match status" value="2"/>
</dbReference>
<keyword evidence="11" id="KW-1185">Reference proteome</keyword>
<comment type="similarity">
    <text evidence="2">Belongs to the autoinducer-2 exporter (AI-2E) (TC 2.A.86) family.</text>
</comment>
<proteinExistence type="inferred from homology"/>
<dbReference type="AlphaFoldDB" id="A0A1N7SIT3"/>
<dbReference type="OrthoDB" id="9816139at2"/>
<dbReference type="GO" id="GO:0005886">
    <property type="term" value="C:plasma membrane"/>
    <property type="evidence" value="ECO:0007669"/>
    <property type="project" value="UniProtKB-SubCell"/>
</dbReference>
<name>A0A1N7SIT3_9BURK</name>
<keyword evidence="3" id="KW-0813">Transport</keyword>
<keyword evidence="4" id="KW-1003">Cell membrane</keyword>
<dbReference type="EMBL" id="CYGX02000072">
    <property type="protein sequence ID" value="SIT47303.1"/>
    <property type="molecule type" value="Genomic_DNA"/>
</dbReference>
<dbReference type="Proteomes" id="UP000187012">
    <property type="component" value="Unassembled WGS sequence"/>
</dbReference>
<dbReference type="InterPro" id="IPR002549">
    <property type="entry name" value="AI-2E-like"/>
</dbReference>
<feature type="transmembrane region" description="Helical" evidence="8">
    <location>
        <begin position="28"/>
        <end position="61"/>
    </location>
</feature>
<feature type="transmembrane region" description="Helical" evidence="8">
    <location>
        <begin position="283"/>
        <end position="303"/>
    </location>
</feature>
<feature type="domain" description="B12-binding" evidence="9">
    <location>
        <begin position="530"/>
        <end position="661"/>
    </location>
</feature>
<evidence type="ECO:0000259" key="9">
    <source>
        <dbReference type="PROSITE" id="PS51332"/>
    </source>
</evidence>
<protein>
    <submittedName>
        <fullName evidence="10">Putative permease</fullName>
    </submittedName>
</protein>
<dbReference type="GO" id="GO:0046872">
    <property type="term" value="F:metal ion binding"/>
    <property type="evidence" value="ECO:0007669"/>
    <property type="project" value="InterPro"/>
</dbReference>
<gene>
    <name evidence="10" type="ORF">BN2475_720039</name>
</gene>
<evidence type="ECO:0000256" key="8">
    <source>
        <dbReference type="SAM" id="Phobius"/>
    </source>
</evidence>
<organism evidence="10 11">
    <name type="scientific">Paraburkholderia ribeironis</name>
    <dbReference type="NCBI Taxonomy" id="1247936"/>
    <lineage>
        <taxon>Bacteria</taxon>
        <taxon>Pseudomonadati</taxon>
        <taxon>Pseudomonadota</taxon>
        <taxon>Betaproteobacteria</taxon>
        <taxon>Burkholderiales</taxon>
        <taxon>Burkholderiaceae</taxon>
        <taxon>Paraburkholderia</taxon>
    </lineage>
</organism>
<dbReference type="PROSITE" id="PS51332">
    <property type="entry name" value="B12_BINDING"/>
    <property type="match status" value="1"/>
</dbReference>
<keyword evidence="6 8" id="KW-1133">Transmembrane helix</keyword>
<dbReference type="STRING" id="1247936.BN2475_720039"/>
<comment type="subcellular location">
    <subcellularLocation>
        <location evidence="1">Cell membrane</location>
        <topology evidence="1">Multi-pass membrane protein</topology>
    </subcellularLocation>
</comment>
<feature type="transmembrane region" description="Helical" evidence="8">
    <location>
        <begin position="73"/>
        <end position="98"/>
    </location>
</feature>
<evidence type="ECO:0000256" key="4">
    <source>
        <dbReference type="ARBA" id="ARBA00022475"/>
    </source>
</evidence>
<evidence type="ECO:0000256" key="1">
    <source>
        <dbReference type="ARBA" id="ARBA00004651"/>
    </source>
</evidence>
<feature type="transmembrane region" description="Helical" evidence="8">
    <location>
        <begin position="186"/>
        <end position="209"/>
    </location>
</feature>
<reference evidence="10 11" key="1">
    <citation type="submission" date="2016-12" db="EMBL/GenBank/DDBJ databases">
        <authorList>
            <person name="Song W.-J."/>
            <person name="Kurnit D.M."/>
        </authorList>
    </citation>
    <scope>NUCLEOTIDE SEQUENCE [LARGE SCALE GENOMIC DNA]</scope>
    <source>
        <strain evidence="10 11">STM7296</strain>
    </source>
</reference>
<evidence type="ECO:0000256" key="7">
    <source>
        <dbReference type="ARBA" id="ARBA00023136"/>
    </source>
</evidence>
<evidence type="ECO:0000256" key="2">
    <source>
        <dbReference type="ARBA" id="ARBA00009773"/>
    </source>
</evidence>
<accession>A0A1N7SIT3</accession>